<gene>
    <name evidence="1" type="ORF">FRZ06_17750</name>
</gene>
<keyword evidence="2" id="KW-1185">Reference proteome</keyword>
<proteinExistence type="predicted"/>
<reference evidence="1" key="1">
    <citation type="submission" date="2019-08" db="EMBL/GenBank/DDBJ databases">
        <title>Genome sequence of Clostridiales bacterium MT110.</title>
        <authorList>
            <person name="Cao J."/>
        </authorList>
    </citation>
    <scope>NUCLEOTIDE SEQUENCE</scope>
    <source>
        <strain evidence="1">MT110</strain>
    </source>
</reference>
<dbReference type="Proteomes" id="UP000594014">
    <property type="component" value="Chromosome"/>
</dbReference>
<protein>
    <submittedName>
        <fullName evidence="1">S-layer homology domain-containing protein</fullName>
    </submittedName>
</protein>
<sequence length="485" mass="52035">MKNVDEMYTKGGKKMKRQFKTLAALTLVLALSSTTAFAAVPADVKGQPYEKAVTALVEKGIITGDADGSFNPEAQLTRAQACIIVVKSMNPPAAEVTGTATQPAPKSGFSDLSGYGWAEGYISYAVKSGVSKGYPDGTFKPGNKVTMDEFITMVLRAADYSDQTLGGTWPQNYTSKADELKLMEGIDSVAAHYATKWMAAQFSYNALDIIEKANLQEETPSQSTDNSGTNAIPDTSKMSYTAAGSFNDSMTAYNGRTISNNVKIYTYGLKKDYKQDMTFSKKASDYLENTVYKYKNVSTPAFCQVENNKITTIVLPGDVGFSGRAYGVINGTVKTVNASGEAVTGVETLTATKEITWLAKKNLSGIPTSSSSYLDGTVYELYLSNGEIQNIAAAEGKHKGKVFEELSGEGSDFVEVESYADGVVTTTGGKMFAVKDNASVYVLNKADADEYKAGRASSIKAGVEIRAYDISDDKENSADIIVIMK</sequence>
<name>A0ACD1AFV4_9FIRM</name>
<evidence type="ECO:0000313" key="2">
    <source>
        <dbReference type="Proteomes" id="UP000594014"/>
    </source>
</evidence>
<dbReference type="EMBL" id="CP042469">
    <property type="protein sequence ID" value="QOX65056.1"/>
    <property type="molecule type" value="Genomic_DNA"/>
</dbReference>
<accession>A0ACD1AFV4</accession>
<organism evidence="1 2">
    <name type="scientific">Anoxybacterium hadale</name>
    <dbReference type="NCBI Taxonomy" id="3408580"/>
    <lineage>
        <taxon>Bacteria</taxon>
        <taxon>Bacillati</taxon>
        <taxon>Bacillota</taxon>
        <taxon>Clostridia</taxon>
        <taxon>Peptostreptococcales</taxon>
        <taxon>Anaerovoracaceae</taxon>
        <taxon>Anoxybacterium</taxon>
    </lineage>
</organism>
<evidence type="ECO:0000313" key="1">
    <source>
        <dbReference type="EMBL" id="QOX65056.1"/>
    </source>
</evidence>